<accession>A0A9E8M0N6</accession>
<dbReference type="AlphaFoldDB" id="A0A9E8M0N6"/>
<dbReference type="EMBL" id="CP106877">
    <property type="protein sequence ID" value="WAA13039.1"/>
    <property type="molecule type" value="Genomic_DNA"/>
</dbReference>
<proteinExistence type="predicted"/>
<organism evidence="2 3">
    <name type="scientific">Fervidibacillus halotolerans</name>
    <dbReference type="NCBI Taxonomy" id="2980027"/>
    <lineage>
        <taxon>Bacteria</taxon>
        <taxon>Bacillati</taxon>
        <taxon>Bacillota</taxon>
        <taxon>Bacilli</taxon>
        <taxon>Bacillales</taxon>
        <taxon>Bacillaceae</taxon>
        <taxon>Fervidibacillus</taxon>
    </lineage>
</organism>
<evidence type="ECO:0000313" key="2">
    <source>
        <dbReference type="EMBL" id="WAA13039.1"/>
    </source>
</evidence>
<protein>
    <submittedName>
        <fullName evidence="2">Spore germination protein GerPC</fullName>
    </submittedName>
</protein>
<keyword evidence="1" id="KW-0175">Coiled coil</keyword>
<gene>
    <name evidence="2" type="ORF">OE105_02615</name>
</gene>
<evidence type="ECO:0000256" key="1">
    <source>
        <dbReference type="SAM" id="Coils"/>
    </source>
</evidence>
<dbReference type="Pfam" id="PF10737">
    <property type="entry name" value="GerPC"/>
    <property type="match status" value="1"/>
</dbReference>
<reference evidence="2" key="1">
    <citation type="submission" date="2022-09" db="EMBL/GenBank/DDBJ databases">
        <title>Complete Genomes of Fervidibacillus albus and Fervidibacillus halotolerans isolated from tidal flat sediments.</title>
        <authorList>
            <person name="Kwon K.K."/>
            <person name="Yang S.-H."/>
            <person name="Park M.J."/>
            <person name="Oh H.-M."/>
        </authorList>
    </citation>
    <scope>NUCLEOTIDE SEQUENCE</scope>
    <source>
        <strain evidence="2">MEBiC13594</strain>
    </source>
</reference>
<dbReference type="Proteomes" id="UP001164726">
    <property type="component" value="Chromosome"/>
</dbReference>
<feature type="coiled-coil region" evidence="1">
    <location>
        <begin position="16"/>
        <end position="43"/>
    </location>
</feature>
<keyword evidence="3" id="KW-1185">Reference proteome</keyword>
<dbReference type="RefSeq" id="WP_275421178.1">
    <property type="nucleotide sequence ID" value="NZ_CP106877.1"/>
</dbReference>
<dbReference type="InterPro" id="IPR019673">
    <property type="entry name" value="Spore_germination_GerPC"/>
</dbReference>
<sequence length="200" mass="23890">MQKDIFYYYHQIINKVNQQDEIIREIKQKQSLLEQELEKMKNEPTINIERIDYQFDQLKIERLEGTLNIGINPNDLQELDEFSIGHPRFQSNSPSQSEIIQKVEQRLNDYLEKEWPTFIDKTLNELKINIDSSYIDFIKEDIERQLSSRISYYLQRFNTDPGSSEDHLEEKLFSTIKSDIERAVLTFFNQNQKKGDSKDS</sequence>
<name>A0A9E8M0N6_9BACI</name>
<dbReference type="KEGG" id="fhl:OE105_02615"/>
<evidence type="ECO:0000313" key="3">
    <source>
        <dbReference type="Proteomes" id="UP001164726"/>
    </source>
</evidence>